<feature type="compositionally biased region" description="Basic and acidic residues" evidence="1">
    <location>
        <begin position="242"/>
        <end position="257"/>
    </location>
</feature>
<gene>
    <name evidence="2" type="ORF">LAQU0_S16e02146g</name>
</gene>
<organism evidence="2 3">
    <name type="scientific">Lachancea quebecensis</name>
    <dbReference type="NCBI Taxonomy" id="1654605"/>
    <lineage>
        <taxon>Eukaryota</taxon>
        <taxon>Fungi</taxon>
        <taxon>Dikarya</taxon>
        <taxon>Ascomycota</taxon>
        <taxon>Saccharomycotina</taxon>
        <taxon>Saccharomycetes</taxon>
        <taxon>Saccharomycetales</taxon>
        <taxon>Saccharomycetaceae</taxon>
        <taxon>Lachancea</taxon>
    </lineage>
</organism>
<dbReference type="AlphaFoldDB" id="A0A0P1KWI9"/>
<feature type="compositionally biased region" description="Basic residues" evidence="1">
    <location>
        <begin position="1"/>
        <end position="11"/>
    </location>
</feature>
<feature type="region of interest" description="Disordered" evidence="1">
    <location>
        <begin position="242"/>
        <end position="281"/>
    </location>
</feature>
<evidence type="ECO:0000313" key="3">
    <source>
        <dbReference type="Proteomes" id="UP000236544"/>
    </source>
</evidence>
<dbReference type="EMBL" id="LN890574">
    <property type="protein sequence ID" value="CUS24457.1"/>
    <property type="molecule type" value="Genomic_DNA"/>
</dbReference>
<dbReference type="Proteomes" id="UP000236544">
    <property type="component" value="Unassembled WGS sequence"/>
</dbReference>
<sequence>MELRRSSRRKTAGQDPKQVPAIHPTQEPDHTGKHAPASPLECGPARRPVHEQDLELGQQHTVSRLPQPPAAAVRKRRKPLRKDAPRRLARPAFHSQPQARSSLDSGAVRACGEKSAELAAVQDHPLARDPALQRLAQQVQQLSESLQSLQRPQRSEDEELLPRIKQELGNSNRDLVLARALTDPNISESQSLKLVAKWYGIDMRDVCDIAFLRDKPGADRNSRQRSELQFVNKRISRALLQERDTSLPWPEKRRKVDAPQPTESSSSGEAGDPFQNVTLLS</sequence>
<proteinExistence type="predicted"/>
<dbReference type="OrthoDB" id="4036058at2759"/>
<accession>A0A0P1KWI9</accession>
<evidence type="ECO:0000256" key="1">
    <source>
        <dbReference type="SAM" id="MobiDB-lite"/>
    </source>
</evidence>
<name>A0A0P1KWI9_9SACH</name>
<keyword evidence="3" id="KW-1185">Reference proteome</keyword>
<evidence type="ECO:0000313" key="2">
    <source>
        <dbReference type="EMBL" id="CUS24457.1"/>
    </source>
</evidence>
<protein>
    <submittedName>
        <fullName evidence="2">LAQU0S16e02146g1_1</fullName>
    </submittedName>
</protein>
<feature type="compositionally biased region" description="Polar residues" evidence="1">
    <location>
        <begin position="95"/>
        <end position="104"/>
    </location>
</feature>
<reference evidence="3" key="1">
    <citation type="submission" date="2015-10" db="EMBL/GenBank/DDBJ databases">
        <authorList>
            <person name="Devillers H."/>
        </authorList>
    </citation>
    <scope>NUCLEOTIDE SEQUENCE [LARGE SCALE GENOMIC DNA]</scope>
</reference>
<feature type="region of interest" description="Disordered" evidence="1">
    <location>
        <begin position="1"/>
        <end position="108"/>
    </location>
</feature>